<feature type="coiled-coil region" evidence="1">
    <location>
        <begin position="258"/>
        <end position="342"/>
    </location>
</feature>
<comment type="caution">
    <text evidence="3">The sequence shown here is derived from an EMBL/GenBank/DDBJ whole genome shotgun (WGS) entry which is preliminary data.</text>
</comment>
<reference evidence="3 4" key="1">
    <citation type="submission" date="2024-04" db="EMBL/GenBank/DDBJ databases">
        <title>Tritrichomonas musculus Genome.</title>
        <authorList>
            <person name="Alves-Ferreira E."/>
            <person name="Grigg M."/>
            <person name="Lorenzi H."/>
            <person name="Galac M."/>
        </authorList>
    </citation>
    <scope>NUCLEOTIDE SEQUENCE [LARGE SCALE GENOMIC DNA]</scope>
    <source>
        <strain evidence="3 4">EAF2021</strain>
    </source>
</reference>
<evidence type="ECO:0000256" key="1">
    <source>
        <dbReference type="SAM" id="Coils"/>
    </source>
</evidence>
<feature type="compositionally biased region" description="Polar residues" evidence="2">
    <location>
        <begin position="157"/>
        <end position="169"/>
    </location>
</feature>
<accession>A0ABR2IBI0</accession>
<feature type="region of interest" description="Disordered" evidence="2">
    <location>
        <begin position="138"/>
        <end position="173"/>
    </location>
</feature>
<evidence type="ECO:0000256" key="2">
    <source>
        <dbReference type="SAM" id="MobiDB-lite"/>
    </source>
</evidence>
<evidence type="ECO:0008006" key="5">
    <source>
        <dbReference type="Google" id="ProtNLM"/>
    </source>
</evidence>
<organism evidence="3 4">
    <name type="scientific">Tritrichomonas musculus</name>
    <dbReference type="NCBI Taxonomy" id="1915356"/>
    <lineage>
        <taxon>Eukaryota</taxon>
        <taxon>Metamonada</taxon>
        <taxon>Parabasalia</taxon>
        <taxon>Tritrichomonadida</taxon>
        <taxon>Tritrichomonadidae</taxon>
        <taxon>Tritrichomonas</taxon>
    </lineage>
</organism>
<dbReference type="EMBL" id="JAPFFF010000018">
    <property type="protein sequence ID" value="KAK8860301.1"/>
    <property type="molecule type" value="Genomic_DNA"/>
</dbReference>
<dbReference type="SUPFAM" id="SSF116907">
    <property type="entry name" value="Hook domain"/>
    <property type="match status" value="1"/>
</dbReference>
<dbReference type="Proteomes" id="UP001470230">
    <property type="component" value="Unassembled WGS sequence"/>
</dbReference>
<dbReference type="Gene3D" id="1.10.418.10">
    <property type="entry name" value="Calponin-like domain"/>
    <property type="match status" value="1"/>
</dbReference>
<evidence type="ECO:0000313" key="3">
    <source>
        <dbReference type="EMBL" id="KAK8860301.1"/>
    </source>
</evidence>
<evidence type="ECO:0000313" key="4">
    <source>
        <dbReference type="Proteomes" id="UP001470230"/>
    </source>
</evidence>
<proteinExistence type="predicted"/>
<dbReference type="InterPro" id="IPR036872">
    <property type="entry name" value="CH_dom_sf"/>
</dbReference>
<protein>
    <recommendedName>
        <fullName evidence="5">IFT81 calponin homology domain-containing protein</fullName>
    </recommendedName>
</protein>
<keyword evidence="4" id="KW-1185">Reference proteome</keyword>
<keyword evidence="1" id="KW-0175">Coiled coil</keyword>
<gene>
    <name evidence="3" type="ORF">M9Y10_011965</name>
</gene>
<name>A0ABR2IBI0_9EUKA</name>
<sequence>MTDMKSVLVEYFQKFPDIGVEIPDFESMANCIAPIALFQYFHGDPINLDAIKSSTEPNKWFDRLKEIRSMNSVLEPLLKKTPYGDEKIDLTALVRRGDQAQLEKLLVHIAFYSFISPKKAEAIDAVKKLEKNSQSIIKKILKPDPPAPSSATTTPTKVESQATPKQTPSTPDPLLNEHISELKAKIDALTNSNSQLKSENESLRNEINTLKEHPPNSKPENNDSEDIAKTMQKIAAIKAEMFVLEQSKKQKTQRKQFLLDIKSHIPTLQENIEKAKNEVKELQSKIDQDENKGPDYTVLYNRLQELRIDPKTKDVSDLTDEVKQLKKQLKEMNKKKDLLQAKLDGQQGIAVLEDRKRFLQQLEITNQQRKQRAQLYLTLSQKKMRSDAFIQEMRSFI</sequence>
<feature type="coiled-coil region" evidence="1">
    <location>
        <begin position="179"/>
        <end position="213"/>
    </location>
</feature>